<dbReference type="eggNOG" id="KOG0732">
    <property type="taxonomic scope" value="Eukaryota"/>
</dbReference>
<dbReference type="EMBL" id="GG663737">
    <property type="protein sequence ID" value="EEH58675.1"/>
    <property type="molecule type" value="Genomic_DNA"/>
</dbReference>
<dbReference type="PROSITE" id="PS00674">
    <property type="entry name" value="AAA"/>
    <property type="match status" value="1"/>
</dbReference>
<dbReference type="PANTHER" id="PTHR23069">
    <property type="entry name" value="AAA DOMAIN-CONTAINING"/>
    <property type="match status" value="1"/>
</dbReference>
<evidence type="ECO:0000313" key="9">
    <source>
        <dbReference type="EMBL" id="EEH58675.1"/>
    </source>
</evidence>
<dbReference type="Pfam" id="PF00439">
    <property type="entry name" value="Bromodomain"/>
    <property type="match status" value="1"/>
</dbReference>
<evidence type="ECO:0000256" key="2">
    <source>
        <dbReference type="ARBA" id="ARBA00022741"/>
    </source>
</evidence>
<dbReference type="RefSeq" id="XP_003057030.1">
    <property type="nucleotide sequence ID" value="XM_003056984.1"/>
</dbReference>
<dbReference type="Pfam" id="PF00004">
    <property type="entry name" value="AAA"/>
    <property type="match status" value="2"/>
</dbReference>
<evidence type="ECO:0000256" key="5">
    <source>
        <dbReference type="PROSITE-ProRule" id="PRU00035"/>
    </source>
</evidence>
<feature type="compositionally biased region" description="Basic and acidic residues" evidence="7">
    <location>
        <begin position="160"/>
        <end position="171"/>
    </location>
</feature>
<dbReference type="SUPFAM" id="SSF47370">
    <property type="entry name" value="Bromodomain"/>
    <property type="match status" value="1"/>
</dbReference>
<dbReference type="SMART" id="SM00382">
    <property type="entry name" value="AAA"/>
    <property type="match status" value="2"/>
</dbReference>
<dbReference type="Gene3D" id="1.20.920.10">
    <property type="entry name" value="Bromodomain-like"/>
    <property type="match status" value="1"/>
</dbReference>
<evidence type="ECO:0000256" key="6">
    <source>
        <dbReference type="SAM" id="Coils"/>
    </source>
</evidence>
<dbReference type="InterPro" id="IPR045199">
    <property type="entry name" value="ATAD2-like"/>
</dbReference>
<dbReference type="SMART" id="SM00297">
    <property type="entry name" value="BROMO"/>
    <property type="match status" value="1"/>
</dbReference>
<feature type="compositionally biased region" description="Acidic residues" evidence="7">
    <location>
        <begin position="73"/>
        <end position="85"/>
    </location>
</feature>
<feature type="compositionally biased region" description="Basic residues" evidence="7">
    <location>
        <begin position="182"/>
        <end position="194"/>
    </location>
</feature>
<dbReference type="STRING" id="564608.C1MN28"/>
<feature type="compositionally biased region" description="Gly residues" evidence="7">
    <location>
        <begin position="1096"/>
        <end position="1133"/>
    </location>
</feature>
<dbReference type="InterPro" id="IPR001487">
    <property type="entry name" value="Bromodomain"/>
</dbReference>
<dbReference type="GeneID" id="9682948"/>
<evidence type="ECO:0000256" key="1">
    <source>
        <dbReference type="ARBA" id="ARBA00006914"/>
    </source>
</evidence>
<dbReference type="GO" id="GO:0042393">
    <property type="term" value="F:histone binding"/>
    <property type="evidence" value="ECO:0007669"/>
    <property type="project" value="TreeGrafter"/>
</dbReference>
<dbReference type="InterPro" id="IPR003960">
    <property type="entry name" value="ATPase_AAA_CS"/>
</dbReference>
<gene>
    <name evidence="9" type="ORF">MICPUCDRAFT_56755</name>
</gene>
<dbReference type="InterPro" id="IPR003959">
    <property type="entry name" value="ATPase_AAA_core"/>
</dbReference>
<keyword evidence="10" id="KW-1185">Reference proteome</keyword>
<feature type="compositionally biased region" description="Gly residues" evidence="7">
    <location>
        <begin position="195"/>
        <end position="222"/>
    </location>
</feature>
<evidence type="ECO:0000313" key="10">
    <source>
        <dbReference type="Proteomes" id="UP000001876"/>
    </source>
</evidence>
<dbReference type="SUPFAM" id="SSF52540">
    <property type="entry name" value="P-loop containing nucleoside triphosphate hydrolases"/>
    <property type="match status" value="2"/>
</dbReference>
<dbReference type="Gene3D" id="1.10.8.60">
    <property type="match status" value="1"/>
</dbReference>
<dbReference type="GO" id="GO:0003682">
    <property type="term" value="F:chromatin binding"/>
    <property type="evidence" value="ECO:0007669"/>
    <property type="project" value="TreeGrafter"/>
</dbReference>
<sequence length="1312" mass="137233">MTSAEDPEGWANTGRRSARGRAIRSAAKLGDDDDADDSPGAGKENDDDGGARRSGRARKSTRAAAAAPAAAAAEEEEEEEEEEDLTFVRRSSRAAKPVARLSPEWTRGGSDDDDDGAKDEDEPDTDADEYVEEEEDDDTDEDLEDEDDEDDDEVFPTRYSRRERTTIERYSPKRLGGGLDHSRRRSPSLRRTRRGGNGGGSNGRRGGNGGGSNGRRGGGSGGDRSRRSRRDDFDDSPPRRSNTHKWMDDTDEDDSDGGVGIPGGFTSLAGGIFGGGKAPDPSYPLAAGGGAMTGGGAGGEKEAAGAEITPLTVDPSLTFDAVGGLSHYVHSLKEMVFLPLLYPEVFARFKMSPPRGVLLYGAPGTGKTLLARALAASCSRAGAEVAFFMRKGADVLSKWVGESERQLRMLFAEAQKRQPAIIFFDEIDGLAPVRSSKTDQIHNSIVATLLALMDGLDSRGRVVVLGATNRVDAIDGALRRPGRFDRELAFPLPNASARCDILKIHTRAWEKPPPAQLLEQLANRCVGYCGADLKALCTEAAVHALRRRYPQIYESDDKLVIDPGQVVPSRVDFRYAMEAITPASHRAAQAHARPLGPLRSPLLGPALREAVDHARRAFPPAAMAAAAHMEGADAGGPGGPIVGARPGQVFDLDDLDDDDDDAELLEELNGGGGAMTTTNAEKTKTKTDVDGVVSAASEAAASATAALEFINCPLARQPRMLLCGPPGCGQVPLGAALLHELEAFPVHAVGLPSLLADGGRSQEEALVGAVVEARRAAPAVLFLPHLRLWWDSASPTLRATLRTLMEDVPSDLPLLLLATCDCAWDELDAEAAGLFSADQRVDLSPPSDDAKRAYFTPIATAALKGARASDARATGAENGKKKKKAKRAPEVLQKAPPAGAVSEGGGDGSGGVGGGVGEDGDKATAAMIAEEDHALRQQRMFLRDLVTRLLYKKQWADFSVPASEEDLPGFSKQVKDPMDLSTLLYRVDSGAYLTVDAFLKDVHLIVSGQKIYWGLGADANEEESGGGVDLEGRRFVSRAHALEDTVQELVGQLDPSLVQRCATIARHRATRAGASGSALPVMPGEADRGERRSRRGGFGEGAHGGGGGVGGGEGGGGGGGGVGGGEGGEGGAAGDKRSREVFSMPGYVPDPEALARELRAKRQREEVAAKEAAALAEAEAEAARRAEAAVAEAALKAAEEAADAAKTTADAAQAVADAANANADMDADMATENQSGDVATPMAMSDAELDTACAAVASKLLAKTSNFAAAEVEATATGLGQAVNAAAATARRGDALRATLDAMKTFAESASN</sequence>
<feature type="domain" description="Bromo" evidence="8">
    <location>
        <begin position="958"/>
        <end position="1020"/>
    </location>
</feature>
<dbReference type="Gene3D" id="3.40.50.300">
    <property type="entry name" value="P-loop containing nucleotide triphosphate hydrolases"/>
    <property type="match status" value="2"/>
</dbReference>
<feature type="compositionally biased region" description="Low complexity" evidence="7">
    <location>
        <begin position="63"/>
        <end position="72"/>
    </location>
</feature>
<feature type="compositionally biased region" description="Gly residues" evidence="7">
    <location>
        <begin position="902"/>
        <end position="917"/>
    </location>
</feature>
<dbReference type="Proteomes" id="UP000001876">
    <property type="component" value="Unassembled WGS sequence"/>
</dbReference>
<proteinExistence type="inferred from homology"/>
<evidence type="ECO:0000256" key="4">
    <source>
        <dbReference type="ARBA" id="ARBA00023117"/>
    </source>
</evidence>
<keyword evidence="3" id="KW-0067">ATP-binding</keyword>
<dbReference type="InterPro" id="IPR036427">
    <property type="entry name" value="Bromodomain-like_sf"/>
</dbReference>
<feature type="compositionally biased region" description="Basic and acidic residues" evidence="7">
    <location>
        <begin position="223"/>
        <end position="238"/>
    </location>
</feature>
<dbReference type="InterPro" id="IPR041569">
    <property type="entry name" value="AAA_lid_3"/>
</dbReference>
<dbReference type="KEGG" id="mpp:MICPUCDRAFT_56755"/>
<dbReference type="PANTHER" id="PTHR23069:SF0">
    <property type="entry name" value="TAT-BINDING HOMOLOG 7"/>
    <property type="match status" value="1"/>
</dbReference>
<dbReference type="FunFam" id="3.40.50.300:FF:000061">
    <property type="entry name" value="ATPase family, AAA domain-containing 2"/>
    <property type="match status" value="1"/>
</dbReference>
<dbReference type="InterPro" id="IPR003593">
    <property type="entry name" value="AAA+_ATPase"/>
</dbReference>
<feature type="region of interest" description="Disordered" evidence="7">
    <location>
        <begin position="1072"/>
        <end position="1137"/>
    </location>
</feature>
<dbReference type="GO" id="GO:0005524">
    <property type="term" value="F:ATP binding"/>
    <property type="evidence" value="ECO:0007669"/>
    <property type="project" value="UniProtKB-KW"/>
</dbReference>
<dbReference type="Pfam" id="PF17862">
    <property type="entry name" value="AAA_lid_3"/>
    <property type="match status" value="1"/>
</dbReference>
<reference evidence="9 10" key="1">
    <citation type="journal article" date="2009" name="Science">
        <title>Green evolution and dynamic adaptations revealed by genomes of the marine picoeukaryotes Micromonas.</title>
        <authorList>
            <person name="Worden A.Z."/>
            <person name="Lee J.H."/>
            <person name="Mock T."/>
            <person name="Rouze P."/>
            <person name="Simmons M.P."/>
            <person name="Aerts A.L."/>
            <person name="Allen A.E."/>
            <person name="Cuvelier M.L."/>
            <person name="Derelle E."/>
            <person name="Everett M.V."/>
            <person name="Foulon E."/>
            <person name="Grimwood J."/>
            <person name="Gundlach H."/>
            <person name="Henrissat B."/>
            <person name="Napoli C."/>
            <person name="McDonald S.M."/>
            <person name="Parker M.S."/>
            <person name="Rombauts S."/>
            <person name="Salamov A."/>
            <person name="Von Dassow P."/>
            <person name="Badger J.H."/>
            <person name="Coutinho P.M."/>
            <person name="Demir E."/>
            <person name="Dubchak I."/>
            <person name="Gentemann C."/>
            <person name="Eikrem W."/>
            <person name="Gready J.E."/>
            <person name="John U."/>
            <person name="Lanier W."/>
            <person name="Lindquist E.A."/>
            <person name="Lucas S."/>
            <person name="Mayer K.F."/>
            <person name="Moreau H."/>
            <person name="Not F."/>
            <person name="Otillar R."/>
            <person name="Panaud O."/>
            <person name="Pangilinan J."/>
            <person name="Paulsen I."/>
            <person name="Piegu B."/>
            <person name="Poliakov A."/>
            <person name="Robbens S."/>
            <person name="Schmutz J."/>
            <person name="Toulza E."/>
            <person name="Wyss T."/>
            <person name="Zelensky A."/>
            <person name="Zhou K."/>
            <person name="Armbrust E.V."/>
            <person name="Bhattacharya D."/>
            <person name="Goodenough U.W."/>
            <person name="Van de Peer Y."/>
            <person name="Grigoriev I.V."/>
        </authorList>
    </citation>
    <scope>NUCLEOTIDE SEQUENCE [LARGE SCALE GENOMIC DNA]</scope>
    <source>
        <strain evidence="9 10">CCMP1545</strain>
    </source>
</reference>
<keyword evidence="4 5" id="KW-0103">Bromodomain</keyword>
<organism evidence="10">
    <name type="scientific">Micromonas pusilla (strain CCMP1545)</name>
    <name type="common">Picoplanktonic green alga</name>
    <dbReference type="NCBI Taxonomy" id="564608"/>
    <lineage>
        <taxon>Eukaryota</taxon>
        <taxon>Viridiplantae</taxon>
        <taxon>Chlorophyta</taxon>
        <taxon>Mamiellophyceae</taxon>
        <taxon>Mamiellales</taxon>
        <taxon>Mamiellaceae</taxon>
        <taxon>Micromonas</taxon>
    </lineage>
</organism>
<feature type="coiled-coil region" evidence="6">
    <location>
        <begin position="1155"/>
        <end position="1215"/>
    </location>
</feature>
<keyword evidence="6" id="KW-0175">Coiled coil</keyword>
<dbReference type="GO" id="GO:0045815">
    <property type="term" value="P:transcription initiation-coupled chromatin remodeling"/>
    <property type="evidence" value="ECO:0007669"/>
    <property type="project" value="TreeGrafter"/>
</dbReference>
<dbReference type="GO" id="GO:0006334">
    <property type="term" value="P:nucleosome assembly"/>
    <property type="evidence" value="ECO:0007669"/>
    <property type="project" value="TreeGrafter"/>
</dbReference>
<dbReference type="GO" id="GO:0006337">
    <property type="term" value="P:nucleosome disassembly"/>
    <property type="evidence" value="ECO:0007669"/>
    <property type="project" value="TreeGrafter"/>
</dbReference>
<name>C1MN28_MICPC</name>
<feature type="region of interest" description="Disordered" evidence="7">
    <location>
        <begin position="1"/>
        <end position="263"/>
    </location>
</feature>
<dbReference type="FunFam" id="1.10.8.60:FF:000016">
    <property type="entry name" value="ATPase family AAA domain-containing protein 2B"/>
    <property type="match status" value="1"/>
</dbReference>
<evidence type="ECO:0000259" key="8">
    <source>
        <dbReference type="PROSITE" id="PS50014"/>
    </source>
</evidence>
<dbReference type="GO" id="GO:0016887">
    <property type="term" value="F:ATP hydrolysis activity"/>
    <property type="evidence" value="ECO:0007669"/>
    <property type="project" value="InterPro"/>
</dbReference>
<comment type="similarity">
    <text evidence="1">Belongs to the AAA ATPase family.</text>
</comment>
<protein>
    <submittedName>
        <fullName evidence="9">Bromodomain-containing protein</fullName>
    </submittedName>
</protein>
<accession>C1MN28</accession>
<keyword evidence="2" id="KW-0547">Nucleotide-binding</keyword>
<feature type="compositionally biased region" description="Acidic residues" evidence="7">
    <location>
        <begin position="111"/>
        <end position="154"/>
    </location>
</feature>
<dbReference type="InterPro" id="IPR027417">
    <property type="entry name" value="P-loop_NTPase"/>
</dbReference>
<dbReference type="OrthoDB" id="5421at2759"/>
<dbReference type="GO" id="GO:0005634">
    <property type="term" value="C:nucleus"/>
    <property type="evidence" value="ECO:0007669"/>
    <property type="project" value="TreeGrafter"/>
</dbReference>
<feature type="region of interest" description="Disordered" evidence="7">
    <location>
        <begin position="866"/>
        <end position="919"/>
    </location>
</feature>
<dbReference type="OMA" id="VFARFKM"/>
<evidence type="ECO:0000256" key="7">
    <source>
        <dbReference type="SAM" id="MobiDB-lite"/>
    </source>
</evidence>
<evidence type="ECO:0000256" key="3">
    <source>
        <dbReference type="ARBA" id="ARBA00022840"/>
    </source>
</evidence>
<dbReference type="PROSITE" id="PS50014">
    <property type="entry name" value="BROMODOMAIN_2"/>
    <property type="match status" value="1"/>
</dbReference>